<sequence>MKALFFLTMITGLLMTDDSGWKKEYDKNGVRIYTRNAEGSSVKEYRGVVDVKAGVETCVDHLKDLEKFSKTSYKTTDAEIIKSTSDSEWILYCVVDFPWPYTDRDMVAKYKRYNLGNGIVKVKFYTVSGYVSEKEDYERMQNLSGSWLFEPLTEYTTRITHESKTPADGFPAWIVNMFILDAPKHIMPSFRTAVEK</sequence>
<gene>
    <name evidence="2" type="ORF">GCM10009118_21380</name>
</gene>
<evidence type="ECO:0000259" key="1">
    <source>
        <dbReference type="PROSITE" id="PS50848"/>
    </source>
</evidence>
<dbReference type="RefSeq" id="WP_343787521.1">
    <property type="nucleotide sequence ID" value="NZ_BAAAFH010000011.1"/>
</dbReference>
<dbReference type="SUPFAM" id="SSF55961">
    <property type="entry name" value="Bet v1-like"/>
    <property type="match status" value="1"/>
</dbReference>
<dbReference type="Proteomes" id="UP001501126">
    <property type="component" value="Unassembled WGS sequence"/>
</dbReference>
<evidence type="ECO:0000313" key="3">
    <source>
        <dbReference type="Proteomes" id="UP001501126"/>
    </source>
</evidence>
<dbReference type="PANTHER" id="PTHR19308">
    <property type="entry name" value="PHOSPHATIDYLCHOLINE TRANSFER PROTEIN"/>
    <property type="match status" value="1"/>
</dbReference>
<protein>
    <recommendedName>
        <fullName evidence="1">START domain-containing protein</fullName>
    </recommendedName>
</protein>
<dbReference type="InterPro" id="IPR023393">
    <property type="entry name" value="START-like_dom_sf"/>
</dbReference>
<feature type="domain" description="START" evidence="1">
    <location>
        <begin position="10"/>
        <end position="196"/>
    </location>
</feature>
<dbReference type="EMBL" id="BAAAFH010000011">
    <property type="protein sequence ID" value="GAA0875729.1"/>
    <property type="molecule type" value="Genomic_DNA"/>
</dbReference>
<evidence type="ECO:0000313" key="2">
    <source>
        <dbReference type="EMBL" id="GAA0875729.1"/>
    </source>
</evidence>
<dbReference type="PANTHER" id="PTHR19308:SF14">
    <property type="entry name" value="START DOMAIN-CONTAINING PROTEIN"/>
    <property type="match status" value="1"/>
</dbReference>
<dbReference type="InterPro" id="IPR028347">
    <property type="entry name" value="START_dom_prot"/>
</dbReference>
<reference evidence="2 3" key="1">
    <citation type="journal article" date="2019" name="Int. J. Syst. Evol. Microbiol.">
        <title>The Global Catalogue of Microorganisms (GCM) 10K type strain sequencing project: providing services to taxonomists for standard genome sequencing and annotation.</title>
        <authorList>
            <consortium name="The Broad Institute Genomics Platform"/>
            <consortium name="The Broad Institute Genome Sequencing Center for Infectious Disease"/>
            <person name="Wu L."/>
            <person name="Ma J."/>
        </authorList>
    </citation>
    <scope>NUCLEOTIDE SEQUENCE [LARGE SCALE GENOMIC DNA]</scope>
    <source>
        <strain evidence="2 3">JCM 16083</strain>
    </source>
</reference>
<comment type="caution">
    <text evidence="2">The sequence shown here is derived from an EMBL/GenBank/DDBJ whole genome shotgun (WGS) entry which is preliminary data.</text>
</comment>
<dbReference type="Gene3D" id="3.30.530.20">
    <property type="match status" value="1"/>
</dbReference>
<dbReference type="InterPro" id="IPR002913">
    <property type="entry name" value="START_lipid-bd_dom"/>
</dbReference>
<dbReference type="InterPro" id="IPR051213">
    <property type="entry name" value="START_lipid_transfer"/>
</dbReference>
<proteinExistence type="predicted"/>
<name>A0ABN1MQX5_9FLAO</name>
<keyword evidence="3" id="KW-1185">Reference proteome</keyword>
<organism evidence="2 3">
    <name type="scientific">Wandonia haliotis</name>
    <dbReference type="NCBI Taxonomy" id="574963"/>
    <lineage>
        <taxon>Bacteria</taxon>
        <taxon>Pseudomonadati</taxon>
        <taxon>Bacteroidota</taxon>
        <taxon>Flavobacteriia</taxon>
        <taxon>Flavobacteriales</taxon>
        <taxon>Crocinitomicaceae</taxon>
        <taxon>Wandonia</taxon>
    </lineage>
</organism>
<dbReference type="PROSITE" id="PS50848">
    <property type="entry name" value="START"/>
    <property type="match status" value="1"/>
</dbReference>
<dbReference type="PIRSF" id="PIRSF039033">
    <property type="entry name" value="START_dom"/>
    <property type="match status" value="1"/>
</dbReference>
<accession>A0ABN1MQX5</accession>